<dbReference type="EMBL" id="JAKJXO020000001">
    <property type="protein sequence ID" value="KAL1612120.1"/>
    <property type="molecule type" value="Genomic_DNA"/>
</dbReference>
<evidence type="ECO:0000313" key="3">
    <source>
        <dbReference type="Proteomes" id="UP001521785"/>
    </source>
</evidence>
<proteinExistence type="predicted"/>
<evidence type="ECO:0000256" key="1">
    <source>
        <dbReference type="SAM" id="Phobius"/>
    </source>
</evidence>
<keyword evidence="1" id="KW-0472">Membrane</keyword>
<sequence>MNARKDGEESIESDVLQQSCNCEGRGADEIHEGEEDLVNDDISGRTSVTDIALEETPANENTTGIRIDEETAPVSDSTAKEDCVSEVAEKKPSVNSDDTVDGCGYPEIPDPHDRARTLTRFDLRKQRSLFWCIIAGLNIGMTMIAVFANRGVVVFVFIIFIKSKDFLSCLPSAFGLLTQRIYRVFKPLTPVPRQWILTLIPAYSESEEQIVKTIYSLRDNDVGKHRQVMVVLLDGKPRDVRSHLTRIIRDFERPYVSLKHKRGVLKMTAGFAEDVPVIIIEKVKNSGKGESMKAVRSMLISTTGKKDSLVLCHDLFNVPRENVPLYTKLLREEMWTKILPVLTEGEDFTKFDMVFCTDADSTIYKGAVASLAEALARDKNAIAACGLVFVELEPGFEWSFWNLYQQFQYTYGQYGR</sequence>
<dbReference type="Proteomes" id="UP001521785">
    <property type="component" value="Unassembled WGS sequence"/>
</dbReference>
<keyword evidence="1" id="KW-0812">Transmembrane</keyword>
<reference evidence="2 3" key="1">
    <citation type="submission" date="2024-02" db="EMBL/GenBank/DDBJ databases">
        <title>De novo assembly and annotation of 12 fungi associated with fruit tree decline syndrome in Ontario, Canada.</title>
        <authorList>
            <person name="Sulman M."/>
            <person name="Ellouze W."/>
            <person name="Ilyukhin E."/>
        </authorList>
    </citation>
    <scope>NUCLEOTIDE SEQUENCE [LARGE SCALE GENOMIC DNA]</scope>
    <source>
        <strain evidence="2 3">M42-189</strain>
    </source>
</reference>
<organism evidence="2 3">
    <name type="scientific">Paraconiothyrium brasiliense</name>
    <dbReference type="NCBI Taxonomy" id="300254"/>
    <lineage>
        <taxon>Eukaryota</taxon>
        <taxon>Fungi</taxon>
        <taxon>Dikarya</taxon>
        <taxon>Ascomycota</taxon>
        <taxon>Pezizomycotina</taxon>
        <taxon>Dothideomycetes</taxon>
        <taxon>Pleosporomycetidae</taxon>
        <taxon>Pleosporales</taxon>
        <taxon>Massarineae</taxon>
        <taxon>Didymosphaeriaceae</taxon>
        <taxon>Paraconiothyrium</taxon>
    </lineage>
</organism>
<gene>
    <name evidence="2" type="ORF">SLS60_000343</name>
</gene>
<keyword evidence="1" id="KW-1133">Transmembrane helix</keyword>
<dbReference type="InterPro" id="IPR029044">
    <property type="entry name" value="Nucleotide-diphossugar_trans"/>
</dbReference>
<feature type="transmembrane region" description="Helical" evidence="1">
    <location>
        <begin position="129"/>
        <end position="148"/>
    </location>
</feature>
<name>A0ABR3S621_9PLEO</name>
<accession>A0ABR3S621</accession>
<comment type="caution">
    <text evidence="2">The sequence shown here is derived from an EMBL/GenBank/DDBJ whole genome shotgun (WGS) entry which is preliminary data.</text>
</comment>
<evidence type="ECO:0008006" key="4">
    <source>
        <dbReference type="Google" id="ProtNLM"/>
    </source>
</evidence>
<keyword evidence="3" id="KW-1185">Reference proteome</keyword>
<protein>
    <recommendedName>
        <fullName evidence="4">Chitin synthase</fullName>
    </recommendedName>
</protein>
<evidence type="ECO:0000313" key="2">
    <source>
        <dbReference type="EMBL" id="KAL1612120.1"/>
    </source>
</evidence>
<dbReference type="SUPFAM" id="SSF53448">
    <property type="entry name" value="Nucleotide-diphospho-sugar transferases"/>
    <property type="match status" value="1"/>
</dbReference>